<dbReference type="InterPro" id="IPR036047">
    <property type="entry name" value="F-box-like_dom_sf"/>
</dbReference>
<dbReference type="InterPro" id="IPR032675">
    <property type="entry name" value="LRR_dom_sf"/>
</dbReference>
<accession>A0A9Q8QBT3</accession>
<evidence type="ECO:0000259" key="1">
    <source>
        <dbReference type="Pfam" id="PF12937"/>
    </source>
</evidence>
<keyword evidence="3" id="KW-1185">Reference proteome</keyword>
<evidence type="ECO:0000313" key="2">
    <source>
        <dbReference type="EMBL" id="UNI16423.1"/>
    </source>
</evidence>
<protein>
    <recommendedName>
        <fullName evidence="1">F-box domain-containing protein</fullName>
    </recommendedName>
</protein>
<organism evidence="2 3">
    <name type="scientific">Purpureocillium takamizusanense</name>
    <dbReference type="NCBI Taxonomy" id="2060973"/>
    <lineage>
        <taxon>Eukaryota</taxon>
        <taxon>Fungi</taxon>
        <taxon>Dikarya</taxon>
        <taxon>Ascomycota</taxon>
        <taxon>Pezizomycotina</taxon>
        <taxon>Sordariomycetes</taxon>
        <taxon>Hypocreomycetidae</taxon>
        <taxon>Hypocreales</taxon>
        <taxon>Ophiocordycipitaceae</taxon>
        <taxon>Purpureocillium</taxon>
    </lineage>
</organism>
<dbReference type="Pfam" id="PF12937">
    <property type="entry name" value="F-box-like"/>
    <property type="match status" value="1"/>
</dbReference>
<reference evidence="2" key="1">
    <citation type="submission" date="2021-11" db="EMBL/GenBank/DDBJ databases">
        <title>Purpureocillium_takamizusanense_genome.</title>
        <authorList>
            <person name="Nguyen N.-H."/>
        </authorList>
    </citation>
    <scope>NUCLEOTIDE SEQUENCE</scope>
    <source>
        <strain evidence="2">PT3</strain>
    </source>
</reference>
<feature type="domain" description="F-box" evidence="1">
    <location>
        <begin position="17"/>
        <end position="53"/>
    </location>
</feature>
<dbReference type="InterPro" id="IPR001810">
    <property type="entry name" value="F-box_dom"/>
</dbReference>
<dbReference type="EMBL" id="CP086355">
    <property type="protein sequence ID" value="UNI16423.1"/>
    <property type="molecule type" value="Genomic_DNA"/>
</dbReference>
<dbReference type="SUPFAM" id="SSF52047">
    <property type="entry name" value="RNI-like"/>
    <property type="match status" value="1"/>
</dbReference>
<evidence type="ECO:0000313" key="3">
    <source>
        <dbReference type="Proteomes" id="UP000829364"/>
    </source>
</evidence>
<dbReference type="Proteomes" id="UP000829364">
    <property type="component" value="Chromosome 2"/>
</dbReference>
<dbReference type="GO" id="GO:0031146">
    <property type="term" value="P:SCF-dependent proteasomal ubiquitin-dependent protein catabolic process"/>
    <property type="evidence" value="ECO:0007669"/>
    <property type="project" value="TreeGrafter"/>
</dbReference>
<dbReference type="GO" id="GO:0019005">
    <property type="term" value="C:SCF ubiquitin ligase complex"/>
    <property type="evidence" value="ECO:0007669"/>
    <property type="project" value="TreeGrafter"/>
</dbReference>
<dbReference type="Gene3D" id="3.80.10.10">
    <property type="entry name" value="Ribonuclease Inhibitor"/>
    <property type="match status" value="1"/>
</dbReference>
<dbReference type="PANTHER" id="PTHR13318">
    <property type="entry name" value="PARTNER OF PAIRED, ISOFORM B-RELATED"/>
    <property type="match status" value="1"/>
</dbReference>
<dbReference type="GeneID" id="72064816"/>
<proteinExistence type="predicted"/>
<dbReference type="OrthoDB" id="2305901at2759"/>
<dbReference type="KEGG" id="ptkz:JDV02_002856"/>
<name>A0A9Q8QBT3_9HYPO</name>
<dbReference type="SUPFAM" id="SSF81383">
    <property type="entry name" value="F-box domain"/>
    <property type="match status" value="1"/>
</dbReference>
<dbReference type="AlphaFoldDB" id="A0A9Q8QBT3"/>
<sequence>MAESLSGTATTTVLTLPELLTRVLEHLDAPTLARAVRVNRQWFACGTDVLWREPPVANLLALGSESRQQIYAPKIRKLDFTPLDNCDGNQLHSSLKHLSFRSLRIVSIDMYRLAKGCSYDILQYIQPRLEELVIFGGELDDDLLRHIRATCPRLRRILLDAPGKAVTPLGFYDFIVGCRALEKMEFLYGMDHLLTDRLLSHLASRETLTRLGLGRPLSKDFLEHISDNVPQPFAALKSLQLRQPISSSAVPWLSRELSHLRTLDFAVRDADASILPYISSMSKLRSLTLILATPSELSSQEIMSLGALSRLAKLFIGPDGQGGESGPRVTEQGSFDSVFDELCSKLASLKVLEFNVQCDLSAQALRSLSNHCPLLEELKLPQAIDIRELNLEAVDEAMFPNLIHLGLDGLFGPVVENVPAAEHICAKKTAELLRKHCPRLADLCLSTSDDTHEQVLDAFEGLDTCTCPDYSLTMSL</sequence>
<gene>
    <name evidence="2" type="ORF">JDV02_002856</name>
</gene>
<dbReference type="RefSeq" id="XP_047839904.1">
    <property type="nucleotide sequence ID" value="XM_047983932.1"/>
</dbReference>